<feature type="compositionally biased region" description="Polar residues" evidence="12">
    <location>
        <begin position="77"/>
        <end position="89"/>
    </location>
</feature>
<comment type="subunit">
    <text evidence="10">Component of the NDC80 complex.</text>
</comment>
<evidence type="ECO:0000256" key="9">
    <source>
        <dbReference type="ARBA" id="ARBA00023328"/>
    </source>
</evidence>
<dbReference type="PANTHER" id="PTHR10643:SF2">
    <property type="entry name" value="KINETOCHORE PROTEIN NDC80 HOMOLOG"/>
    <property type="match status" value="1"/>
</dbReference>
<keyword evidence="3 10" id="KW-0132">Cell division</keyword>
<evidence type="ECO:0000256" key="3">
    <source>
        <dbReference type="ARBA" id="ARBA00022618"/>
    </source>
</evidence>
<evidence type="ECO:0000256" key="8">
    <source>
        <dbReference type="ARBA" id="ARBA00023306"/>
    </source>
</evidence>
<dbReference type="eggNOG" id="KOG0995">
    <property type="taxonomic scope" value="Eukaryota"/>
</dbReference>
<keyword evidence="8 10" id="KW-0131">Cell cycle</keyword>
<dbReference type="Proteomes" id="UP000013776">
    <property type="component" value="Unassembled WGS sequence"/>
</dbReference>
<evidence type="ECO:0000256" key="1">
    <source>
        <dbReference type="ARBA" id="ARBA00007050"/>
    </source>
</evidence>
<dbReference type="InterPro" id="IPR038273">
    <property type="entry name" value="Ndc80_sf"/>
</dbReference>
<organism evidence="14 15">
    <name type="scientific">Taphrina deformans (strain PYCC 5710 / ATCC 11124 / CBS 356.35 / IMI 108563 / JCM 9778 / NBRC 8474)</name>
    <name type="common">Peach leaf curl fungus</name>
    <name type="synonym">Lalaria deformans</name>
    <dbReference type="NCBI Taxonomy" id="1097556"/>
    <lineage>
        <taxon>Eukaryota</taxon>
        <taxon>Fungi</taxon>
        <taxon>Dikarya</taxon>
        <taxon>Ascomycota</taxon>
        <taxon>Taphrinomycotina</taxon>
        <taxon>Taphrinomycetes</taxon>
        <taxon>Taphrinales</taxon>
        <taxon>Taphrinaceae</taxon>
        <taxon>Taphrina</taxon>
    </lineage>
</organism>
<keyword evidence="9 10" id="KW-0137">Centromere</keyword>
<evidence type="ECO:0000256" key="2">
    <source>
        <dbReference type="ARBA" id="ARBA00022454"/>
    </source>
</evidence>
<dbReference type="STRING" id="1097556.R4X978"/>
<evidence type="ECO:0000256" key="12">
    <source>
        <dbReference type="SAM" id="MobiDB-lite"/>
    </source>
</evidence>
<dbReference type="Gene3D" id="1.10.418.30">
    <property type="entry name" value="Ncd80 complex, Ncd80 subunit"/>
    <property type="match status" value="1"/>
</dbReference>
<dbReference type="GO" id="GO:0031262">
    <property type="term" value="C:Ndc80 complex"/>
    <property type="evidence" value="ECO:0007669"/>
    <property type="project" value="UniProtKB-UniRule"/>
</dbReference>
<name>R4X978_TAPDE</name>
<sequence length="428" mass="48638">MEGQPRRKTLSTIDPNHLSAIPQPSARKPSRSSQLPPSAYSNPHHQRQSSYGEGRLSYAPASSQGAGASSQQRRSSTYTPGHRNSSIGGIGVLSQNISQAPNKDPRPIRDKQFKEQSIHKIINYLQDSGYPQHVVPKTLMAPTQKEFVSVFQYLYHKFDPNFQFVKKIEEDVIYCLKAIKYPFSDTISRSQVTAAGSPHTWSNMLAALTWMVETLVVLDRLLKNEIPVEDNEADNPDKLYFNHFLTKAYQVFLAGADDYSEMERELEHESDRQNESTLTEVERLEDDNERLEKELHDLNASQPPLQALHQEREILISDKTKFKDYIARLDQKRARVADSNVKLAQMLEEAEAVFESMGRDKVQLQEQVDAQDISATDVEKMNSEHEALIKNLEAATSQLQEASSQVFEKERLAQSKMDALDKAIQTYN</sequence>
<gene>
    <name evidence="14" type="ORF">TAPDE_002155</name>
</gene>
<dbReference type="GO" id="GO:0051315">
    <property type="term" value="P:attachment of mitotic spindle microtubules to kinetochore"/>
    <property type="evidence" value="ECO:0007669"/>
    <property type="project" value="UniProtKB-UniRule"/>
</dbReference>
<dbReference type="InterPro" id="IPR055260">
    <property type="entry name" value="Ndc80_CH"/>
</dbReference>
<keyword evidence="7 10" id="KW-0539">Nucleus</keyword>
<keyword evidence="4 10" id="KW-0498">Mitosis</keyword>
<keyword evidence="2 10" id="KW-0158">Chromosome</keyword>
<dbReference type="EMBL" id="CAHR02000076">
    <property type="protein sequence ID" value="CCG82271.1"/>
    <property type="molecule type" value="Genomic_DNA"/>
</dbReference>
<dbReference type="InterPro" id="IPR005550">
    <property type="entry name" value="Kinetochore_Ndc80"/>
</dbReference>
<proteinExistence type="inferred from homology"/>
<dbReference type="OrthoDB" id="7459479at2759"/>
<comment type="caution">
    <text evidence="14">The sequence shown here is derived from an EMBL/GenBank/DDBJ whole genome shotgun (WGS) entry which is preliminary data.</text>
</comment>
<dbReference type="Pfam" id="PF03801">
    <property type="entry name" value="Ndc80_HEC"/>
    <property type="match status" value="1"/>
</dbReference>
<accession>R4X978</accession>
<feature type="domain" description="Kinetochore protein Ndc80 CH" evidence="13">
    <location>
        <begin position="72"/>
        <end position="219"/>
    </location>
</feature>
<evidence type="ECO:0000256" key="7">
    <source>
        <dbReference type="ARBA" id="ARBA00023242"/>
    </source>
</evidence>
<feature type="region of interest" description="Disordered" evidence="12">
    <location>
        <begin position="263"/>
        <end position="282"/>
    </location>
</feature>
<comment type="function">
    <text evidence="10">Acts as a component of the essential kinetochore-associated NDC80 complex, which is required for chromosome segregation and spindle checkpoint activity.</text>
</comment>
<comment type="similarity">
    <text evidence="1 10">Belongs to the NDC80/HEC1 family.</text>
</comment>
<feature type="coiled-coil region" evidence="11">
    <location>
        <begin position="329"/>
        <end position="412"/>
    </location>
</feature>
<evidence type="ECO:0000313" key="15">
    <source>
        <dbReference type="Proteomes" id="UP000013776"/>
    </source>
</evidence>
<evidence type="ECO:0000256" key="10">
    <source>
        <dbReference type="RuleBase" id="RU368072"/>
    </source>
</evidence>
<evidence type="ECO:0000313" key="14">
    <source>
        <dbReference type="EMBL" id="CCG82271.1"/>
    </source>
</evidence>
<dbReference type="PANTHER" id="PTHR10643">
    <property type="entry name" value="KINETOCHORE PROTEIN NDC80"/>
    <property type="match status" value="1"/>
</dbReference>
<protein>
    <recommendedName>
        <fullName evidence="10">Kinetochore protein NDC80</fullName>
    </recommendedName>
</protein>
<feature type="compositionally biased region" description="Polar residues" evidence="12">
    <location>
        <begin position="31"/>
        <end position="51"/>
    </location>
</feature>
<feature type="compositionally biased region" description="Basic and acidic residues" evidence="12">
    <location>
        <begin position="263"/>
        <end position="274"/>
    </location>
</feature>
<dbReference type="AlphaFoldDB" id="R4X978"/>
<feature type="region of interest" description="Disordered" evidence="12">
    <location>
        <begin position="1"/>
        <end position="89"/>
    </location>
</feature>
<feature type="compositionally biased region" description="Low complexity" evidence="12">
    <location>
        <begin position="61"/>
        <end position="76"/>
    </location>
</feature>
<comment type="subcellular location">
    <subcellularLocation>
        <location evidence="10">Chromosome</location>
        <location evidence="10">Centromere</location>
        <location evidence="10">Kinetochore</location>
    </subcellularLocation>
    <subcellularLocation>
        <location evidence="10">Nucleus</location>
    </subcellularLocation>
</comment>
<keyword evidence="15" id="KW-1185">Reference proteome</keyword>
<evidence type="ECO:0000259" key="13">
    <source>
        <dbReference type="Pfam" id="PF03801"/>
    </source>
</evidence>
<keyword evidence="6 11" id="KW-0175">Coiled coil</keyword>
<keyword evidence="5 10" id="KW-0995">Kinetochore</keyword>
<feature type="non-terminal residue" evidence="14">
    <location>
        <position position="428"/>
    </location>
</feature>
<evidence type="ECO:0000256" key="4">
    <source>
        <dbReference type="ARBA" id="ARBA00022776"/>
    </source>
</evidence>
<evidence type="ECO:0000256" key="5">
    <source>
        <dbReference type="ARBA" id="ARBA00022838"/>
    </source>
</evidence>
<dbReference type="GO" id="GO:0051301">
    <property type="term" value="P:cell division"/>
    <property type="evidence" value="ECO:0007669"/>
    <property type="project" value="UniProtKB-UniRule"/>
</dbReference>
<dbReference type="VEuPathDB" id="FungiDB:TAPDE_002155"/>
<dbReference type="Gene3D" id="6.10.250.1950">
    <property type="match status" value="1"/>
</dbReference>
<dbReference type="GO" id="GO:0005634">
    <property type="term" value="C:nucleus"/>
    <property type="evidence" value="ECO:0007669"/>
    <property type="project" value="UniProtKB-SubCell"/>
</dbReference>
<evidence type="ECO:0000256" key="6">
    <source>
        <dbReference type="ARBA" id="ARBA00023054"/>
    </source>
</evidence>
<evidence type="ECO:0000256" key="11">
    <source>
        <dbReference type="SAM" id="Coils"/>
    </source>
</evidence>
<reference evidence="14 15" key="1">
    <citation type="journal article" date="2013" name="MBio">
        <title>Genome sequencing of the plant pathogen Taphrina deformans, the causal agent of peach leaf curl.</title>
        <authorList>
            <person name="Cisse O.H."/>
            <person name="Almeida J.M.G.C.F."/>
            <person name="Fonseca A."/>
            <person name="Kumar A.A."/>
            <person name="Salojaervi J."/>
            <person name="Overmyer K."/>
            <person name="Hauser P.M."/>
            <person name="Pagni M."/>
        </authorList>
    </citation>
    <scope>NUCLEOTIDE SEQUENCE [LARGE SCALE GENOMIC DNA]</scope>
    <source>
        <strain evidence="15">PYCC 5710 / ATCC 11124 / CBS 356.35 / IMI 108563 / JCM 9778 / NBRC 8474</strain>
    </source>
</reference>